<evidence type="ECO:0000313" key="1">
    <source>
        <dbReference type="EMBL" id="SHK37993.1"/>
    </source>
</evidence>
<organism evidence="1 2">
    <name type="scientific">Hespellia stercorisuis DSM 15480</name>
    <dbReference type="NCBI Taxonomy" id="1121950"/>
    <lineage>
        <taxon>Bacteria</taxon>
        <taxon>Bacillati</taxon>
        <taxon>Bacillota</taxon>
        <taxon>Clostridia</taxon>
        <taxon>Lachnospirales</taxon>
        <taxon>Lachnospiraceae</taxon>
        <taxon>Hespellia</taxon>
    </lineage>
</organism>
<name>A0A1M6RZV4_9FIRM</name>
<accession>A0A1M6RZV4</accession>
<sequence>MRKIITIARECGAAGSTIGRAVAQKLGFDYYDNALILKAAREAGTDVNEVLDWDEKVPVDFGFAQSLFNLKSRPQSEKLYEIQKDVIRSMGDRGDCVIVGRNANVVLKEYEHCLRIFLYADESWRVEWMEQRHPEMTEEAVKAEIRSIDRNRKKYCSYFTETQMQEAVNYDLCLKVSAIGIEQCVDTICGIIEKMS</sequence>
<keyword evidence="1" id="KW-0418">Kinase</keyword>
<dbReference type="STRING" id="1121950.SAMN02745243_02819"/>
<dbReference type="GO" id="GO:0016301">
    <property type="term" value="F:kinase activity"/>
    <property type="evidence" value="ECO:0007669"/>
    <property type="project" value="UniProtKB-KW"/>
</dbReference>
<keyword evidence="2" id="KW-1185">Reference proteome</keyword>
<dbReference type="InterPro" id="IPR027417">
    <property type="entry name" value="P-loop_NTPase"/>
</dbReference>
<dbReference type="RefSeq" id="WP_073111570.1">
    <property type="nucleotide sequence ID" value="NZ_FQZY01000045.1"/>
</dbReference>
<dbReference type="EMBL" id="FQZY01000045">
    <property type="protein sequence ID" value="SHK37993.1"/>
    <property type="molecule type" value="Genomic_DNA"/>
</dbReference>
<dbReference type="SUPFAM" id="SSF52540">
    <property type="entry name" value="P-loop containing nucleoside triphosphate hydrolases"/>
    <property type="match status" value="1"/>
</dbReference>
<reference evidence="1 2" key="1">
    <citation type="submission" date="2016-11" db="EMBL/GenBank/DDBJ databases">
        <authorList>
            <person name="Jaros S."/>
            <person name="Januszkiewicz K."/>
            <person name="Wedrychowicz H."/>
        </authorList>
    </citation>
    <scope>NUCLEOTIDE SEQUENCE [LARGE SCALE GENOMIC DNA]</scope>
    <source>
        <strain evidence="1 2">DSM 15480</strain>
    </source>
</reference>
<protein>
    <submittedName>
        <fullName evidence="1">Cytidylate kinase</fullName>
    </submittedName>
</protein>
<dbReference type="Gene3D" id="3.40.50.300">
    <property type="entry name" value="P-loop containing nucleotide triphosphate hydrolases"/>
    <property type="match status" value="1"/>
</dbReference>
<gene>
    <name evidence="1" type="ORF">SAMN02745243_02819</name>
</gene>
<dbReference type="Pfam" id="PF13189">
    <property type="entry name" value="Cytidylate_kin2"/>
    <property type="match status" value="1"/>
</dbReference>
<dbReference type="Proteomes" id="UP000184301">
    <property type="component" value="Unassembled WGS sequence"/>
</dbReference>
<dbReference type="OrthoDB" id="9781180at2"/>
<dbReference type="AlphaFoldDB" id="A0A1M6RZV4"/>
<keyword evidence="1" id="KW-0808">Transferase</keyword>
<proteinExistence type="predicted"/>
<evidence type="ECO:0000313" key="2">
    <source>
        <dbReference type="Proteomes" id="UP000184301"/>
    </source>
</evidence>